<evidence type="ECO:0000256" key="1">
    <source>
        <dbReference type="SAM" id="Phobius"/>
    </source>
</evidence>
<keyword evidence="3" id="KW-1185">Reference proteome</keyword>
<dbReference type="EMBL" id="JAUYVT010000010">
    <property type="protein sequence ID" value="MDP2565274.1"/>
    <property type="molecule type" value="Genomic_DNA"/>
</dbReference>
<keyword evidence="1" id="KW-0812">Transmembrane</keyword>
<dbReference type="RefSeq" id="WP_305472227.1">
    <property type="nucleotide sequence ID" value="NZ_JAUYVT010000010.1"/>
</dbReference>
<feature type="transmembrane region" description="Helical" evidence="1">
    <location>
        <begin position="12"/>
        <end position="39"/>
    </location>
</feature>
<sequence>MDFIMQNLPQALMVLGIIALIIEVAVLGLSTIILLFFGLSLLITGFSMSIGILPDSLTTALWSNTVVTAILAIGLWKPLKKMQNRVDTKPVTNDFAELTFTLDNDVTEQGLTTYNYSGISWKLKSEEAITAGTRVYVMKKDVGVMWVKPVSQ</sequence>
<dbReference type="Proteomes" id="UP001177212">
    <property type="component" value="Unassembled WGS sequence"/>
</dbReference>
<name>A0ABT9FF34_9GAMM</name>
<reference evidence="2" key="1">
    <citation type="submission" date="2023-07" db="EMBL/GenBank/DDBJ databases">
        <title>Genome content predicts the carbon catabolic preferences of heterotrophic bacteria.</title>
        <authorList>
            <person name="Gralka M."/>
        </authorList>
    </citation>
    <scope>NUCLEOTIDE SEQUENCE</scope>
    <source>
        <strain evidence="2">4G09</strain>
    </source>
</reference>
<feature type="transmembrane region" description="Helical" evidence="1">
    <location>
        <begin position="59"/>
        <end position="76"/>
    </location>
</feature>
<organism evidence="2 3">
    <name type="scientific">Pseudoalteromonas marina</name>
    <dbReference type="NCBI Taxonomy" id="267375"/>
    <lineage>
        <taxon>Bacteria</taxon>
        <taxon>Pseudomonadati</taxon>
        <taxon>Pseudomonadota</taxon>
        <taxon>Gammaproteobacteria</taxon>
        <taxon>Alteromonadales</taxon>
        <taxon>Pseudoalteromonadaceae</taxon>
        <taxon>Pseudoalteromonas</taxon>
    </lineage>
</organism>
<keyword evidence="1" id="KW-1133">Transmembrane helix</keyword>
<accession>A0ABT9FF34</accession>
<protein>
    <submittedName>
        <fullName evidence="2">NfeD family protein</fullName>
    </submittedName>
</protein>
<evidence type="ECO:0000313" key="3">
    <source>
        <dbReference type="Proteomes" id="UP001177212"/>
    </source>
</evidence>
<proteinExistence type="predicted"/>
<evidence type="ECO:0000313" key="2">
    <source>
        <dbReference type="EMBL" id="MDP2565274.1"/>
    </source>
</evidence>
<gene>
    <name evidence="2" type="ORF">Q8W34_11580</name>
</gene>
<keyword evidence="1" id="KW-0472">Membrane</keyword>
<comment type="caution">
    <text evidence="2">The sequence shown here is derived from an EMBL/GenBank/DDBJ whole genome shotgun (WGS) entry which is preliminary data.</text>
</comment>